<dbReference type="InterPro" id="IPR002885">
    <property type="entry name" value="PPR_rpt"/>
</dbReference>
<dbReference type="Proteomes" id="UP000327157">
    <property type="component" value="Chromosome 8"/>
</dbReference>
<protein>
    <submittedName>
        <fullName evidence="3">Pentatricopeptide repeat-containing protein</fullName>
    </submittedName>
</protein>
<organism evidence="3 4">
    <name type="scientific">Pyrus ussuriensis x Pyrus communis</name>
    <dbReference type="NCBI Taxonomy" id="2448454"/>
    <lineage>
        <taxon>Eukaryota</taxon>
        <taxon>Viridiplantae</taxon>
        <taxon>Streptophyta</taxon>
        <taxon>Embryophyta</taxon>
        <taxon>Tracheophyta</taxon>
        <taxon>Spermatophyta</taxon>
        <taxon>Magnoliopsida</taxon>
        <taxon>eudicotyledons</taxon>
        <taxon>Gunneridae</taxon>
        <taxon>Pentapetalae</taxon>
        <taxon>rosids</taxon>
        <taxon>fabids</taxon>
        <taxon>Rosales</taxon>
        <taxon>Rosaceae</taxon>
        <taxon>Amygdaloideae</taxon>
        <taxon>Maleae</taxon>
        <taxon>Pyrus</taxon>
    </lineage>
</organism>
<dbReference type="OrthoDB" id="308440at2759"/>
<name>A0A5N5HLG3_9ROSA</name>
<dbReference type="PANTHER" id="PTHR47926:SF347">
    <property type="entry name" value="PENTATRICOPEPTIDE REPEAT-CONTAINING PROTEIN"/>
    <property type="match status" value="1"/>
</dbReference>
<evidence type="ECO:0000256" key="1">
    <source>
        <dbReference type="ARBA" id="ARBA00022737"/>
    </source>
</evidence>
<evidence type="ECO:0000256" key="2">
    <source>
        <dbReference type="PROSITE-ProRule" id="PRU00708"/>
    </source>
</evidence>
<dbReference type="GO" id="GO:0009451">
    <property type="term" value="P:RNA modification"/>
    <property type="evidence" value="ECO:0007669"/>
    <property type="project" value="InterPro"/>
</dbReference>
<dbReference type="PANTHER" id="PTHR47926">
    <property type="entry name" value="PENTATRICOPEPTIDE REPEAT-CONTAINING PROTEIN"/>
    <property type="match status" value="1"/>
</dbReference>
<gene>
    <name evidence="3" type="ORF">D8674_033450</name>
</gene>
<dbReference type="InterPro" id="IPR011990">
    <property type="entry name" value="TPR-like_helical_dom_sf"/>
</dbReference>
<sequence length="226" mass="25178">MEKKDAISYDVMMTGYLHNNYASEAVDTFVEMVGEGTKPNLGSLLSVLSATSELKDIRKGKCIHGHALRHGFDLNTEVTNQIIYTNAKCGCLGHARQIFNMVRYRDLVSWTSVMMGYVTYVYRGHADETITLFRSMPMELAQHDSVTLVTLLQAICQLGSLSFAKVNNDTSLTNSLVTTYSRCGKLNMAASLFEHAVERCLTSWNTMILHMVCTANPLTFSVIIVN</sequence>
<keyword evidence="4" id="KW-1185">Reference proteome</keyword>
<reference evidence="3 4" key="1">
    <citation type="submission" date="2019-09" db="EMBL/GenBank/DDBJ databases">
        <authorList>
            <person name="Ou C."/>
        </authorList>
    </citation>
    <scope>NUCLEOTIDE SEQUENCE [LARGE SCALE GENOMIC DNA]</scope>
    <source>
        <strain evidence="3">S2</strain>
        <tissue evidence="3">Leaf</tissue>
    </source>
</reference>
<dbReference type="EMBL" id="SMOL01000148">
    <property type="protein sequence ID" value="KAB2628655.1"/>
    <property type="molecule type" value="Genomic_DNA"/>
</dbReference>
<dbReference type="Pfam" id="PF01535">
    <property type="entry name" value="PPR"/>
    <property type="match status" value="2"/>
</dbReference>
<comment type="caution">
    <text evidence="3">The sequence shown here is derived from an EMBL/GenBank/DDBJ whole genome shotgun (WGS) entry which is preliminary data.</text>
</comment>
<dbReference type="Gene3D" id="1.25.40.10">
    <property type="entry name" value="Tetratricopeptide repeat domain"/>
    <property type="match status" value="2"/>
</dbReference>
<dbReference type="AlphaFoldDB" id="A0A5N5HLG3"/>
<dbReference type="InterPro" id="IPR046960">
    <property type="entry name" value="PPR_At4g14850-like_plant"/>
</dbReference>
<reference evidence="4" key="2">
    <citation type="submission" date="2019-10" db="EMBL/GenBank/DDBJ databases">
        <title>A de novo genome assembly of a pear dwarfing rootstock.</title>
        <authorList>
            <person name="Wang F."/>
            <person name="Wang J."/>
            <person name="Li S."/>
            <person name="Zhang Y."/>
            <person name="Fang M."/>
            <person name="Ma L."/>
            <person name="Zhao Y."/>
            <person name="Jiang S."/>
        </authorList>
    </citation>
    <scope>NUCLEOTIDE SEQUENCE [LARGE SCALE GENOMIC DNA]</scope>
</reference>
<evidence type="ECO:0000313" key="3">
    <source>
        <dbReference type="EMBL" id="KAB2628655.1"/>
    </source>
</evidence>
<reference evidence="3 4" key="3">
    <citation type="submission" date="2019-11" db="EMBL/GenBank/DDBJ databases">
        <title>A de novo genome assembly of a pear dwarfing rootstock.</title>
        <authorList>
            <person name="Wang F."/>
            <person name="Wang J."/>
            <person name="Li S."/>
            <person name="Zhang Y."/>
            <person name="Fang M."/>
            <person name="Ma L."/>
            <person name="Zhao Y."/>
            <person name="Jiang S."/>
        </authorList>
    </citation>
    <scope>NUCLEOTIDE SEQUENCE [LARGE SCALE GENOMIC DNA]</scope>
    <source>
        <strain evidence="3">S2</strain>
        <tissue evidence="3">Leaf</tissue>
    </source>
</reference>
<dbReference type="NCBIfam" id="TIGR00756">
    <property type="entry name" value="PPR"/>
    <property type="match status" value="1"/>
</dbReference>
<feature type="repeat" description="PPR" evidence="2">
    <location>
        <begin position="5"/>
        <end position="39"/>
    </location>
</feature>
<accession>A0A5N5HLG3</accession>
<dbReference type="GO" id="GO:0003723">
    <property type="term" value="F:RNA binding"/>
    <property type="evidence" value="ECO:0007669"/>
    <property type="project" value="InterPro"/>
</dbReference>
<dbReference type="PROSITE" id="PS51375">
    <property type="entry name" value="PPR"/>
    <property type="match status" value="1"/>
</dbReference>
<proteinExistence type="predicted"/>
<evidence type="ECO:0000313" key="4">
    <source>
        <dbReference type="Proteomes" id="UP000327157"/>
    </source>
</evidence>
<keyword evidence="1" id="KW-0677">Repeat</keyword>